<accession>A0A1R3FVX6</accession>
<dbReference type="Gramene" id="OMO49890">
    <property type="protein sequence ID" value="OMO49890"/>
    <property type="gene ID" value="CCACVL1_30760"/>
</dbReference>
<evidence type="ECO:0000256" key="1">
    <source>
        <dbReference type="SAM" id="MobiDB-lite"/>
    </source>
</evidence>
<organism evidence="2 3">
    <name type="scientific">Corchorus capsularis</name>
    <name type="common">Jute</name>
    <dbReference type="NCBI Taxonomy" id="210143"/>
    <lineage>
        <taxon>Eukaryota</taxon>
        <taxon>Viridiplantae</taxon>
        <taxon>Streptophyta</taxon>
        <taxon>Embryophyta</taxon>
        <taxon>Tracheophyta</taxon>
        <taxon>Spermatophyta</taxon>
        <taxon>Magnoliopsida</taxon>
        <taxon>eudicotyledons</taxon>
        <taxon>Gunneridae</taxon>
        <taxon>Pentapetalae</taxon>
        <taxon>rosids</taxon>
        <taxon>malvids</taxon>
        <taxon>Malvales</taxon>
        <taxon>Malvaceae</taxon>
        <taxon>Grewioideae</taxon>
        <taxon>Apeibeae</taxon>
        <taxon>Corchorus</taxon>
    </lineage>
</organism>
<feature type="compositionally biased region" description="Basic and acidic residues" evidence="1">
    <location>
        <begin position="19"/>
        <end position="29"/>
    </location>
</feature>
<sequence length="29" mass="3637">MEDFWQSDERGIGQRRKGRREEENRGREE</sequence>
<gene>
    <name evidence="2" type="ORF">CCACVL1_30760</name>
</gene>
<dbReference type="Proteomes" id="UP000188268">
    <property type="component" value="Unassembled WGS sequence"/>
</dbReference>
<comment type="caution">
    <text evidence="2">The sequence shown here is derived from an EMBL/GenBank/DDBJ whole genome shotgun (WGS) entry which is preliminary data.</text>
</comment>
<feature type="region of interest" description="Disordered" evidence="1">
    <location>
        <begin position="1"/>
        <end position="29"/>
    </location>
</feature>
<reference evidence="2 3" key="1">
    <citation type="submission" date="2013-09" db="EMBL/GenBank/DDBJ databases">
        <title>Corchorus capsularis genome sequencing.</title>
        <authorList>
            <person name="Alam M."/>
            <person name="Haque M.S."/>
            <person name="Islam M.S."/>
            <person name="Emdad E.M."/>
            <person name="Islam M.M."/>
            <person name="Ahmed B."/>
            <person name="Halim A."/>
            <person name="Hossen Q.M.M."/>
            <person name="Hossain M.Z."/>
            <person name="Ahmed R."/>
            <person name="Khan M.M."/>
            <person name="Islam R."/>
            <person name="Rashid M.M."/>
            <person name="Khan S.A."/>
            <person name="Rahman M.S."/>
            <person name="Alam M."/>
        </authorList>
    </citation>
    <scope>NUCLEOTIDE SEQUENCE [LARGE SCALE GENOMIC DNA]</scope>
    <source>
        <strain evidence="3">cv. CVL-1</strain>
        <tissue evidence="2">Whole seedling</tissue>
    </source>
</reference>
<dbReference type="EMBL" id="AWWV01016341">
    <property type="protein sequence ID" value="OMO49890.1"/>
    <property type="molecule type" value="Genomic_DNA"/>
</dbReference>
<dbReference type="AlphaFoldDB" id="A0A1R3FVX6"/>
<evidence type="ECO:0000313" key="2">
    <source>
        <dbReference type="EMBL" id="OMO49890.1"/>
    </source>
</evidence>
<name>A0A1R3FVX6_COCAP</name>
<evidence type="ECO:0000313" key="3">
    <source>
        <dbReference type="Proteomes" id="UP000188268"/>
    </source>
</evidence>
<keyword evidence="3" id="KW-1185">Reference proteome</keyword>
<proteinExistence type="predicted"/>
<protein>
    <submittedName>
        <fullName evidence="2">Uncharacterized protein</fullName>
    </submittedName>
</protein>